<dbReference type="EMBL" id="UOGK01000594">
    <property type="protein sequence ID" value="VAX41801.1"/>
    <property type="molecule type" value="Genomic_DNA"/>
</dbReference>
<reference evidence="1" key="1">
    <citation type="submission" date="2018-06" db="EMBL/GenBank/DDBJ databases">
        <authorList>
            <person name="Zhirakovskaya E."/>
        </authorList>
    </citation>
    <scope>NUCLEOTIDE SEQUENCE</scope>
</reference>
<evidence type="ECO:0000313" key="1">
    <source>
        <dbReference type="EMBL" id="VAX41801.1"/>
    </source>
</evidence>
<sequence length="95" mass="10185">MPWQLEHIAEALASGLVAAERDFVAEQAVHGLDALDEVALHPLLARGLREAGFAVFPETPYPGQPEVLPKESERLRCDLVVAEGGATAIADSVQR</sequence>
<proteinExistence type="predicted"/>
<dbReference type="AlphaFoldDB" id="A0A3B1DSD4"/>
<feature type="non-terminal residue" evidence="1">
    <location>
        <position position="95"/>
    </location>
</feature>
<protein>
    <submittedName>
        <fullName evidence="1">Uncharacterized protein</fullName>
    </submittedName>
</protein>
<name>A0A3B1DSD4_9ZZZZ</name>
<organism evidence="1">
    <name type="scientific">hydrothermal vent metagenome</name>
    <dbReference type="NCBI Taxonomy" id="652676"/>
    <lineage>
        <taxon>unclassified sequences</taxon>
        <taxon>metagenomes</taxon>
        <taxon>ecological metagenomes</taxon>
    </lineage>
</organism>
<accession>A0A3B1DSD4</accession>
<gene>
    <name evidence="1" type="ORF">MNBD_PLANCTO03-1812</name>
</gene>